<dbReference type="PANTHER" id="PTHR44591:SF23">
    <property type="entry name" value="CHEY SUBFAMILY"/>
    <property type="match status" value="1"/>
</dbReference>
<dbReference type="PANTHER" id="PTHR44591">
    <property type="entry name" value="STRESS RESPONSE REGULATOR PROTEIN 1"/>
    <property type="match status" value="1"/>
</dbReference>
<dbReference type="SMART" id="SM00220">
    <property type="entry name" value="S_TKc"/>
    <property type="match status" value="1"/>
</dbReference>
<dbReference type="GO" id="GO:0004672">
    <property type="term" value="F:protein kinase activity"/>
    <property type="evidence" value="ECO:0007669"/>
    <property type="project" value="InterPro"/>
</dbReference>
<dbReference type="Gene3D" id="1.10.510.10">
    <property type="entry name" value="Transferase(Phosphotransferase) domain 1"/>
    <property type="match status" value="1"/>
</dbReference>
<feature type="domain" description="Response regulatory" evidence="4">
    <location>
        <begin position="3"/>
        <end position="119"/>
    </location>
</feature>
<dbReference type="InterPro" id="IPR011006">
    <property type="entry name" value="CheY-like_superfamily"/>
</dbReference>
<dbReference type="InterPro" id="IPR011009">
    <property type="entry name" value="Kinase-like_dom_sf"/>
</dbReference>
<dbReference type="AlphaFoldDB" id="A0A6M0RML6"/>
<protein>
    <submittedName>
        <fullName evidence="5">Response regulator</fullName>
    </submittedName>
</protein>
<dbReference type="InterPro" id="IPR050595">
    <property type="entry name" value="Bact_response_regulator"/>
</dbReference>
<sequence length="449" mass="50090">MPKVLLVENNALNRKMLERRLKHCGYEVLTATDGDKGVSLAIEKQPDLIIMDTDLPVMDGWQSIKILKASTAAAHIPIIALTTNNKSGNWKTALEVGCNDYDTKPIVLKRLLGKVNTLLGVTSPDSTSSAANPLTFTKLESALSQFSELESEFSSLKTQFTSPQPSRNKSSEESLKGRYEVSRVLSENTFGQRLLAKDLDNDAKSVIINVFNLPVGNSSLLPLVRDALDSEMKFLKVITRQDDIATCLDSFEQDDKFYWVQSDIVGTSLVDELDSAQSMGHVLQLTHNLLSSIHPFHQGKIVHCECHPQSFVRRQSDDRIILVEYGVLKRLFVNLRSHSLAYRQAILKHHNYQPVEQRAGNPQLNSDVYSIGMIVLQSLTGQSPEWLVKTSSKGKLTDLVKADSNIIKLFERMVSPNYHLRFESAGEALKALPLGLILKKSNYRQALSS</sequence>
<evidence type="ECO:0000313" key="5">
    <source>
        <dbReference type="EMBL" id="NEZ57419.1"/>
    </source>
</evidence>
<accession>A0A6M0RML6</accession>
<dbReference type="Proteomes" id="UP000481033">
    <property type="component" value="Unassembled WGS sequence"/>
</dbReference>
<proteinExistence type="predicted"/>
<dbReference type="Pfam" id="PF00069">
    <property type="entry name" value="Pkinase"/>
    <property type="match status" value="1"/>
</dbReference>
<feature type="modified residue" description="4-aspartylphosphate" evidence="2">
    <location>
        <position position="52"/>
    </location>
</feature>
<dbReference type="PROSITE" id="PS50110">
    <property type="entry name" value="RESPONSE_REGULATORY"/>
    <property type="match status" value="1"/>
</dbReference>
<evidence type="ECO:0000259" key="4">
    <source>
        <dbReference type="PROSITE" id="PS50110"/>
    </source>
</evidence>
<dbReference type="GO" id="GO:0000160">
    <property type="term" value="P:phosphorelay signal transduction system"/>
    <property type="evidence" value="ECO:0007669"/>
    <property type="project" value="InterPro"/>
</dbReference>
<evidence type="ECO:0000256" key="2">
    <source>
        <dbReference type="PROSITE-ProRule" id="PRU00169"/>
    </source>
</evidence>
<dbReference type="SUPFAM" id="SSF52172">
    <property type="entry name" value="CheY-like"/>
    <property type="match status" value="1"/>
</dbReference>
<dbReference type="SMART" id="SM00448">
    <property type="entry name" value="REC"/>
    <property type="match status" value="1"/>
</dbReference>
<evidence type="ECO:0000256" key="1">
    <source>
        <dbReference type="ARBA" id="ARBA00022553"/>
    </source>
</evidence>
<evidence type="ECO:0000313" key="6">
    <source>
        <dbReference type="Proteomes" id="UP000481033"/>
    </source>
</evidence>
<keyword evidence="6" id="KW-1185">Reference proteome</keyword>
<feature type="domain" description="Protein kinase" evidence="3">
    <location>
        <begin position="179"/>
        <end position="449"/>
    </location>
</feature>
<dbReference type="Gene3D" id="3.40.50.2300">
    <property type="match status" value="1"/>
</dbReference>
<reference evidence="5 6" key="1">
    <citation type="journal article" date="2020" name="Microb. Ecol.">
        <title>Ecogenomics of the Marine Benthic Filamentous Cyanobacterium Adonisia.</title>
        <authorList>
            <person name="Walter J.M."/>
            <person name="Coutinho F.H."/>
            <person name="Leomil L."/>
            <person name="Hargreaves P.I."/>
            <person name="Campeao M.E."/>
            <person name="Vieira V.V."/>
            <person name="Silva B.S."/>
            <person name="Fistarol G.O."/>
            <person name="Salomon P.S."/>
            <person name="Sawabe T."/>
            <person name="Mino S."/>
            <person name="Hosokawa M."/>
            <person name="Miyashita H."/>
            <person name="Maruyama F."/>
            <person name="van Verk M.C."/>
            <person name="Dutilh B.E."/>
            <person name="Thompson C.C."/>
            <person name="Thompson F.L."/>
        </authorList>
    </citation>
    <scope>NUCLEOTIDE SEQUENCE [LARGE SCALE GENOMIC DNA]</scope>
    <source>
        <strain evidence="5 6">CCMR0081</strain>
    </source>
</reference>
<dbReference type="EMBL" id="QXHD01000004">
    <property type="protein sequence ID" value="NEZ57419.1"/>
    <property type="molecule type" value="Genomic_DNA"/>
</dbReference>
<comment type="caution">
    <text evidence="5">The sequence shown here is derived from an EMBL/GenBank/DDBJ whole genome shotgun (WGS) entry which is preliminary data.</text>
</comment>
<dbReference type="PROSITE" id="PS50011">
    <property type="entry name" value="PROTEIN_KINASE_DOM"/>
    <property type="match status" value="1"/>
</dbReference>
<dbReference type="InterPro" id="IPR001789">
    <property type="entry name" value="Sig_transdc_resp-reg_receiver"/>
</dbReference>
<name>A0A6M0RML6_9CYAN</name>
<dbReference type="GO" id="GO:0005524">
    <property type="term" value="F:ATP binding"/>
    <property type="evidence" value="ECO:0007669"/>
    <property type="project" value="InterPro"/>
</dbReference>
<dbReference type="RefSeq" id="WP_163664287.1">
    <property type="nucleotide sequence ID" value="NZ_QXHD01000004.1"/>
</dbReference>
<organism evidence="5 6">
    <name type="scientific">Adonisia turfae CCMR0081</name>
    <dbReference type="NCBI Taxonomy" id="2292702"/>
    <lineage>
        <taxon>Bacteria</taxon>
        <taxon>Bacillati</taxon>
        <taxon>Cyanobacteriota</taxon>
        <taxon>Adonisia</taxon>
        <taxon>Adonisia turfae</taxon>
    </lineage>
</organism>
<dbReference type="SUPFAM" id="SSF56112">
    <property type="entry name" value="Protein kinase-like (PK-like)"/>
    <property type="match status" value="1"/>
</dbReference>
<keyword evidence="1 2" id="KW-0597">Phosphoprotein</keyword>
<dbReference type="Pfam" id="PF00072">
    <property type="entry name" value="Response_reg"/>
    <property type="match status" value="1"/>
</dbReference>
<dbReference type="InterPro" id="IPR000719">
    <property type="entry name" value="Prot_kinase_dom"/>
</dbReference>
<gene>
    <name evidence="5" type="ORF">DXZ20_17410</name>
</gene>
<evidence type="ECO:0000259" key="3">
    <source>
        <dbReference type="PROSITE" id="PS50011"/>
    </source>
</evidence>